<dbReference type="OrthoDB" id="197113at2"/>
<dbReference type="PANTHER" id="PTHR34472">
    <property type="entry name" value="SULFUR CARRIER PROTEIN THIS"/>
    <property type="match status" value="1"/>
</dbReference>
<dbReference type="InterPro" id="IPR010035">
    <property type="entry name" value="Thi_S"/>
</dbReference>
<dbReference type="Pfam" id="PF02597">
    <property type="entry name" value="ThiS"/>
    <property type="match status" value="1"/>
</dbReference>
<reference evidence="1 2" key="1">
    <citation type="submission" date="2019-07" db="EMBL/GenBank/DDBJ databases">
        <title>Whole genome shotgun sequence of Skermanella aerolata NBRC 106429.</title>
        <authorList>
            <person name="Hosoyama A."/>
            <person name="Uohara A."/>
            <person name="Ohji S."/>
            <person name="Ichikawa N."/>
        </authorList>
    </citation>
    <scope>NUCLEOTIDE SEQUENCE [LARGE SCALE GENOMIC DNA]</scope>
    <source>
        <strain evidence="1 2">NBRC 106429</strain>
    </source>
</reference>
<dbReference type="RefSeq" id="WP_044432215.1">
    <property type="nucleotide sequence ID" value="NZ_BJYZ01000012.1"/>
</dbReference>
<dbReference type="InterPro" id="IPR012675">
    <property type="entry name" value="Beta-grasp_dom_sf"/>
</dbReference>
<dbReference type="CDD" id="cd00565">
    <property type="entry name" value="Ubl_ThiS"/>
    <property type="match status" value="1"/>
</dbReference>
<dbReference type="InterPro" id="IPR016155">
    <property type="entry name" value="Mopterin_synth/thiamin_S_b"/>
</dbReference>
<dbReference type="Proteomes" id="UP000321523">
    <property type="component" value="Unassembled WGS sequence"/>
</dbReference>
<dbReference type="AlphaFoldDB" id="A0A512DQD9"/>
<comment type="caution">
    <text evidence="1">The sequence shown here is derived from an EMBL/GenBank/DDBJ whole genome shotgun (WGS) entry which is preliminary data.</text>
</comment>
<dbReference type="Gene3D" id="3.10.20.30">
    <property type="match status" value="1"/>
</dbReference>
<name>A0A512DQD9_9PROT</name>
<dbReference type="PANTHER" id="PTHR34472:SF1">
    <property type="entry name" value="SULFUR CARRIER PROTEIN THIS"/>
    <property type="match status" value="1"/>
</dbReference>
<accession>A0A512DQD9</accession>
<keyword evidence="2" id="KW-1185">Reference proteome</keyword>
<organism evidence="1 2">
    <name type="scientific">Skermanella aerolata</name>
    <dbReference type="NCBI Taxonomy" id="393310"/>
    <lineage>
        <taxon>Bacteria</taxon>
        <taxon>Pseudomonadati</taxon>
        <taxon>Pseudomonadota</taxon>
        <taxon>Alphaproteobacteria</taxon>
        <taxon>Rhodospirillales</taxon>
        <taxon>Azospirillaceae</taxon>
        <taxon>Skermanella</taxon>
    </lineage>
</organism>
<protein>
    <submittedName>
        <fullName evidence="1">Thiamine biosynthesis protein ThiS</fullName>
    </submittedName>
</protein>
<gene>
    <name evidence="1" type="primary">thiS</name>
    <name evidence="1" type="ORF">SAE02_28610</name>
</gene>
<evidence type="ECO:0000313" key="2">
    <source>
        <dbReference type="Proteomes" id="UP000321523"/>
    </source>
</evidence>
<sequence length="69" mass="7052">MTQHIQVNGKPESLAASTLDALLHAKGVAPGAKGVAVALNGMVVPAAHWHETTLSPGDELEIVRPFSGG</sequence>
<dbReference type="SUPFAM" id="SSF54285">
    <property type="entry name" value="MoaD/ThiS"/>
    <property type="match status" value="1"/>
</dbReference>
<proteinExistence type="predicted"/>
<dbReference type="NCBIfam" id="TIGR01683">
    <property type="entry name" value="thiS"/>
    <property type="match status" value="1"/>
</dbReference>
<evidence type="ECO:0000313" key="1">
    <source>
        <dbReference type="EMBL" id="GEO38713.1"/>
    </source>
</evidence>
<dbReference type="InterPro" id="IPR003749">
    <property type="entry name" value="ThiS/MoaD-like"/>
</dbReference>
<dbReference type="EMBL" id="BJYZ01000012">
    <property type="protein sequence ID" value="GEO38713.1"/>
    <property type="molecule type" value="Genomic_DNA"/>
</dbReference>